<dbReference type="Proteomes" id="UP000677016">
    <property type="component" value="Unassembled WGS sequence"/>
</dbReference>
<accession>A0A941D7H3</accession>
<name>A0A941D7H3_9MICO</name>
<gene>
    <name evidence="5" type="ORF">KC207_04425</name>
</gene>
<dbReference type="PRINTS" id="PR00081">
    <property type="entry name" value="GDHRDH"/>
</dbReference>
<organism evidence="5 6">
    <name type="scientific">Phycicoccus avicenniae</name>
    <dbReference type="NCBI Taxonomy" id="2828860"/>
    <lineage>
        <taxon>Bacteria</taxon>
        <taxon>Bacillati</taxon>
        <taxon>Actinomycetota</taxon>
        <taxon>Actinomycetes</taxon>
        <taxon>Micrococcales</taxon>
        <taxon>Intrasporangiaceae</taxon>
        <taxon>Phycicoccus</taxon>
    </lineage>
</organism>
<dbReference type="SUPFAM" id="SSF51735">
    <property type="entry name" value="NAD(P)-binding Rossmann-fold domains"/>
    <property type="match status" value="1"/>
</dbReference>
<dbReference type="PANTHER" id="PTHR44196">
    <property type="entry name" value="DEHYDROGENASE/REDUCTASE SDR FAMILY MEMBER 7B"/>
    <property type="match status" value="1"/>
</dbReference>
<sequence length="280" mass="29088">MLLRGRHVLLTGATGAIGQRLAEGLAVRGALATLVARSEEDLSRLAERVGGRSFAADLTDRAARDDLVPRVEAGHGPVDVVVHNAGVETAGLLVDLGPDDVERTSALNLVAPLDLTRALLPGMLERGRGHVVMVSSLAGVASFPGLAVYGATKAGLTQASAALATELRGTGVRTTVAELGPVASPMMDRVREHPTVAASFARARLLRVLRDLDPDEAARAVLDAVEADRSVVRRPRRAAPLALLPAAPRRLVGTVLRGVPVVRAGERPDGTAARRAGSDA</sequence>
<feature type="domain" description="Ketoreductase" evidence="4">
    <location>
        <begin position="6"/>
        <end position="185"/>
    </location>
</feature>
<evidence type="ECO:0000313" key="5">
    <source>
        <dbReference type="EMBL" id="MBR7742533.1"/>
    </source>
</evidence>
<proteinExistence type="inferred from homology"/>
<evidence type="ECO:0000313" key="6">
    <source>
        <dbReference type="Proteomes" id="UP000677016"/>
    </source>
</evidence>
<evidence type="ECO:0000256" key="1">
    <source>
        <dbReference type="ARBA" id="ARBA00006484"/>
    </source>
</evidence>
<dbReference type="GO" id="GO:0016020">
    <property type="term" value="C:membrane"/>
    <property type="evidence" value="ECO:0007669"/>
    <property type="project" value="TreeGrafter"/>
</dbReference>
<dbReference type="EMBL" id="JAGSNF010000004">
    <property type="protein sequence ID" value="MBR7742533.1"/>
    <property type="molecule type" value="Genomic_DNA"/>
</dbReference>
<dbReference type="GO" id="GO:0016491">
    <property type="term" value="F:oxidoreductase activity"/>
    <property type="evidence" value="ECO:0007669"/>
    <property type="project" value="UniProtKB-KW"/>
</dbReference>
<dbReference type="SMART" id="SM00822">
    <property type="entry name" value="PKS_KR"/>
    <property type="match status" value="1"/>
</dbReference>
<dbReference type="PRINTS" id="PR00080">
    <property type="entry name" value="SDRFAMILY"/>
</dbReference>
<comment type="similarity">
    <text evidence="1 3">Belongs to the short-chain dehydrogenases/reductases (SDR) family.</text>
</comment>
<dbReference type="CDD" id="cd05233">
    <property type="entry name" value="SDR_c"/>
    <property type="match status" value="1"/>
</dbReference>
<dbReference type="Pfam" id="PF00106">
    <property type="entry name" value="adh_short"/>
    <property type="match status" value="1"/>
</dbReference>
<keyword evidence="6" id="KW-1185">Reference proteome</keyword>
<keyword evidence="2" id="KW-0560">Oxidoreductase</keyword>
<dbReference type="PANTHER" id="PTHR44196:SF1">
    <property type="entry name" value="DEHYDROGENASE_REDUCTASE SDR FAMILY MEMBER 7B"/>
    <property type="match status" value="1"/>
</dbReference>
<evidence type="ECO:0000256" key="2">
    <source>
        <dbReference type="ARBA" id="ARBA00023002"/>
    </source>
</evidence>
<dbReference type="InterPro" id="IPR002347">
    <property type="entry name" value="SDR_fam"/>
</dbReference>
<dbReference type="InterPro" id="IPR036291">
    <property type="entry name" value="NAD(P)-bd_dom_sf"/>
</dbReference>
<protein>
    <submittedName>
        <fullName evidence="5">SDR family NAD(P)-dependent oxidoreductase</fullName>
    </submittedName>
</protein>
<reference evidence="5" key="1">
    <citation type="submission" date="2021-04" db="EMBL/GenBank/DDBJ databases">
        <title>Phycicoccus avicenniae sp. nov., a novel endophytic actinomycetes isolated from branch of Avicennia mariana.</title>
        <authorList>
            <person name="Tuo L."/>
        </authorList>
    </citation>
    <scope>NUCLEOTIDE SEQUENCE</scope>
    <source>
        <strain evidence="5">BSK3Z-2</strain>
    </source>
</reference>
<dbReference type="InterPro" id="IPR057326">
    <property type="entry name" value="KR_dom"/>
</dbReference>
<evidence type="ECO:0000259" key="4">
    <source>
        <dbReference type="SMART" id="SM00822"/>
    </source>
</evidence>
<comment type="caution">
    <text evidence="5">The sequence shown here is derived from an EMBL/GenBank/DDBJ whole genome shotgun (WGS) entry which is preliminary data.</text>
</comment>
<dbReference type="Gene3D" id="3.40.50.720">
    <property type="entry name" value="NAD(P)-binding Rossmann-like Domain"/>
    <property type="match status" value="1"/>
</dbReference>
<dbReference type="RefSeq" id="WP_211601701.1">
    <property type="nucleotide sequence ID" value="NZ_JAGSNF010000004.1"/>
</dbReference>
<evidence type="ECO:0000256" key="3">
    <source>
        <dbReference type="RuleBase" id="RU000363"/>
    </source>
</evidence>
<dbReference type="AlphaFoldDB" id="A0A941D7H3"/>